<dbReference type="RefSeq" id="WP_068911382.1">
    <property type="nucleotide sequence ID" value="NZ_MBEW02000005.1"/>
</dbReference>
<comment type="caution">
    <text evidence="3">The sequence shown here is derived from an EMBL/GenBank/DDBJ whole genome shotgun (WGS) entry which is preliminary data.</text>
</comment>
<dbReference type="EMBL" id="MBEW02000005">
    <property type="protein sequence ID" value="RDY21714.1"/>
    <property type="molecule type" value="Genomic_DNA"/>
</dbReference>
<sequence>MNLKILRLIYINYFVLMLYTIYGVVTKISLLEYIKTLFICIFFVSILVILIGYIYETIFFEEKIVETKSTFEQNVGADNQEDIKKLLDEMSQPEEQIQENNEANSDFVVSEGTEN</sequence>
<keyword evidence="2" id="KW-1133">Transmembrane helix</keyword>
<protein>
    <submittedName>
        <fullName evidence="3">Uncharacterized protein</fullName>
    </submittedName>
</protein>
<proteinExistence type="predicted"/>
<feature type="region of interest" description="Disordered" evidence="1">
    <location>
        <begin position="93"/>
        <end position="115"/>
    </location>
</feature>
<evidence type="ECO:0000313" key="3">
    <source>
        <dbReference type="EMBL" id="RDY21714.1"/>
    </source>
</evidence>
<keyword evidence="2" id="KW-0472">Membrane</keyword>
<evidence type="ECO:0000313" key="4">
    <source>
        <dbReference type="Proteomes" id="UP000093352"/>
    </source>
</evidence>
<feature type="transmembrane region" description="Helical" evidence="2">
    <location>
        <begin position="37"/>
        <end position="55"/>
    </location>
</feature>
<dbReference type="STRING" id="1871336.BBG48_00190"/>
<keyword evidence="2" id="KW-0812">Transmembrane</keyword>
<name>A0A371IML2_9FIRM</name>
<evidence type="ECO:0000256" key="2">
    <source>
        <dbReference type="SAM" id="Phobius"/>
    </source>
</evidence>
<feature type="compositionally biased region" description="Polar residues" evidence="1">
    <location>
        <begin position="93"/>
        <end position="104"/>
    </location>
</feature>
<keyword evidence="4" id="KW-1185">Reference proteome</keyword>
<reference evidence="3 4" key="1">
    <citation type="journal article" date="2016" name="Genome Announc.">
        <title>Draft Genome Sequence of Criibacterium bergeronii gen. nov., sp. nov., Strain CCRI-22567T, Isolated from a Vaginal Sample from a Woman with Bacterial Vaginosis.</title>
        <authorList>
            <person name="Maheux A.F."/>
            <person name="Berube E."/>
            <person name="Boudreau D.K."/>
            <person name="Raymond F."/>
            <person name="Corbeil J."/>
            <person name="Roy P.H."/>
            <person name="Boissinot M."/>
            <person name="Omar R.F."/>
        </authorList>
    </citation>
    <scope>NUCLEOTIDE SEQUENCE [LARGE SCALE GENOMIC DNA]</scope>
    <source>
        <strain evidence="3 4">CCRI-22567</strain>
    </source>
</reference>
<feature type="transmembrane region" description="Helical" evidence="2">
    <location>
        <begin position="6"/>
        <end position="25"/>
    </location>
</feature>
<accession>A0A371IML2</accession>
<evidence type="ECO:0000256" key="1">
    <source>
        <dbReference type="SAM" id="MobiDB-lite"/>
    </source>
</evidence>
<organism evidence="3 4">
    <name type="scientific">Criibacterium bergeronii</name>
    <dbReference type="NCBI Taxonomy" id="1871336"/>
    <lineage>
        <taxon>Bacteria</taxon>
        <taxon>Bacillati</taxon>
        <taxon>Bacillota</taxon>
        <taxon>Clostridia</taxon>
        <taxon>Peptostreptococcales</taxon>
        <taxon>Filifactoraceae</taxon>
        <taxon>Criibacterium</taxon>
    </lineage>
</organism>
<dbReference type="AlphaFoldDB" id="A0A371IML2"/>
<dbReference type="Proteomes" id="UP000093352">
    <property type="component" value="Unassembled WGS sequence"/>
</dbReference>
<gene>
    <name evidence="3" type="ORF">BBG48_003785</name>
</gene>